<dbReference type="InterPro" id="IPR044872">
    <property type="entry name" value="CcmK/CsoS1_BMC"/>
</dbReference>
<keyword evidence="6" id="KW-1185">Reference proteome</keyword>
<feature type="domain" description="BMC" evidence="4">
    <location>
        <begin position="7"/>
        <end position="89"/>
    </location>
</feature>
<feature type="domain" description="BMC" evidence="4">
    <location>
        <begin position="99"/>
        <end position="185"/>
    </location>
</feature>
<dbReference type="GO" id="GO:0031469">
    <property type="term" value="C:bacterial microcompartment"/>
    <property type="evidence" value="ECO:0007669"/>
    <property type="project" value="UniProtKB-SubCell"/>
</dbReference>
<comment type="subcellular location">
    <subcellularLocation>
        <location evidence="1">Bacterial microcompartment</location>
    </subcellularLocation>
</comment>
<dbReference type="PANTHER" id="PTHR33941:SF10">
    <property type="entry name" value="BACTERIAL MICROCOMPARTMENT SHELL PROTEIN EUTM"/>
    <property type="match status" value="1"/>
</dbReference>
<name>A0A0T5XB32_9BACT</name>
<sequence>MVAMERAIGTFELISVARGVATVDTMLKAANVKLFHASPICPGKYLIVVWGQVSAVKNALNAGKQVAEEMLTDEMLLPNVHPSVFPALACTTEVGDMGALGVVEALAAPCIIEAADAAAKAAKVVLIEIRLGRGMGAKSFFSMGGDISEVKTALTVAKELVASKGLLVDTSFIPNPHPDLKGAVL</sequence>
<dbReference type="PIRSF" id="PIRSF034834">
    <property type="entry name" value="PduT"/>
    <property type="match status" value="1"/>
</dbReference>
<dbReference type="InterPro" id="IPR011238">
    <property type="entry name" value="Micro_shell_prot_PduT"/>
</dbReference>
<comment type="caution">
    <text evidence="5">The sequence shown here is derived from an EMBL/GenBank/DDBJ whole genome shotgun (WGS) entry which is preliminary data.</text>
</comment>
<reference evidence="6" key="1">
    <citation type="submission" date="2012-09" db="EMBL/GenBank/DDBJ databases">
        <authorList>
            <person name="Weinstock G."/>
            <person name="Sodergren E."/>
            <person name="Clifton S."/>
            <person name="Fulton L."/>
            <person name="Fulton B."/>
            <person name="Courtney L."/>
            <person name="Fronick C."/>
            <person name="Harrison M."/>
            <person name="Strong C."/>
            <person name="Farmer C."/>
            <person name="Delehaunty K."/>
            <person name="Markovic C."/>
            <person name="Hall O."/>
            <person name="Minx P."/>
            <person name="Tomlinson C."/>
            <person name="Mitreva M."/>
            <person name="Nelson J."/>
            <person name="Hou S."/>
            <person name="Wollam A."/>
            <person name="Pepin K.H."/>
            <person name="Johnson M."/>
            <person name="Bhonagiri V."/>
            <person name="Nash W.E."/>
            <person name="Suruliraj S."/>
            <person name="Warren W."/>
            <person name="Chinwalla A."/>
            <person name="Mardis E.R."/>
            <person name="Wilson R.K."/>
        </authorList>
    </citation>
    <scope>NUCLEOTIDE SEQUENCE [LARGE SCALE GENOMIC DNA]</scope>
    <source>
        <strain evidence="6">OS1</strain>
    </source>
</reference>
<evidence type="ECO:0000256" key="1">
    <source>
        <dbReference type="ARBA" id="ARBA00024322"/>
    </source>
</evidence>
<dbReference type="InterPro" id="IPR050575">
    <property type="entry name" value="BMC_shell"/>
</dbReference>
<evidence type="ECO:0000259" key="4">
    <source>
        <dbReference type="PROSITE" id="PS51930"/>
    </source>
</evidence>
<dbReference type="AlphaFoldDB" id="A0A0T5XB32"/>
<gene>
    <name evidence="5" type="ORF">HMPREF1705_02703</name>
</gene>
<dbReference type="EMBL" id="ACJX03000001">
    <property type="protein sequence ID" value="KRT35474.1"/>
    <property type="molecule type" value="Genomic_DNA"/>
</dbReference>
<dbReference type="Pfam" id="PF00936">
    <property type="entry name" value="BMC"/>
    <property type="match status" value="2"/>
</dbReference>
<dbReference type="eggNOG" id="COG4577">
    <property type="taxonomic scope" value="Bacteria"/>
</dbReference>
<dbReference type="STRING" id="592015.HMPREF1705_02703"/>
<keyword evidence="2" id="KW-1283">Bacterial microcompartment</keyword>
<dbReference type="CDD" id="cd07053">
    <property type="entry name" value="BMC_PduT_repeat1"/>
    <property type="match status" value="1"/>
</dbReference>
<dbReference type="InterPro" id="IPR000249">
    <property type="entry name" value="BMC_dom"/>
</dbReference>
<dbReference type="PROSITE" id="PS51930">
    <property type="entry name" value="BMC_2"/>
    <property type="match status" value="2"/>
</dbReference>
<evidence type="ECO:0000313" key="5">
    <source>
        <dbReference type="EMBL" id="KRT35474.1"/>
    </source>
</evidence>
<dbReference type="SMART" id="SM00877">
    <property type="entry name" value="BMC"/>
    <property type="match status" value="2"/>
</dbReference>
<accession>A0A0T5XB32</accession>
<dbReference type="SUPFAM" id="SSF143414">
    <property type="entry name" value="CcmK-like"/>
    <property type="match status" value="2"/>
</dbReference>
<evidence type="ECO:0000313" key="6">
    <source>
        <dbReference type="Proteomes" id="UP000005273"/>
    </source>
</evidence>
<dbReference type="Proteomes" id="UP000005273">
    <property type="component" value="Unassembled WGS sequence"/>
</dbReference>
<comment type="similarity">
    <text evidence="3">Belongs to the bacterial microcompartments protein family.</text>
</comment>
<evidence type="ECO:0000256" key="2">
    <source>
        <dbReference type="ARBA" id="ARBA00024446"/>
    </source>
</evidence>
<organism evidence="5 6">
    <name type="scientific">Acetomicrobium hydrogeniformans ATCC BAA-1850</name>
    <dbReference type="NCBI Taxonomy" id="592015"/>
    <lineage>
        <taxon>Bacteria</taxon>
        <taxon>Thermotogati</taxon>
        <taxon>Synergistota</taxon>
        <taxon>Synergistia</taxon>
        <taxon>Synergistales</taxon>
        <taxon>Acetomicrobiaceae</taxon>
        <taxon>Acetomicrobium</taxon>
    </lineage>
</organism>
<protein>
    <submittedName>
        <fullName evidence="5">BMC domain protein</fullName>
    </submittedName>
</protein>
<proteinExistence type="inferred from homology"/>
<dbReference type="InterPro" id="IPR037233">
    <property type="entry name" value="CcmK-like_sf"/>
</dbReference>
<dbReference type="PANTHER" id="PTHR33941">
    <property type="entry name" value="PROPANEDIOL UTILIZATION PROTEIN PDUA"/>
    <property type="match status" value="1"/>
</dbReference>
<dbReference type="Gene3D" id="3.30.70.1710">
    <property type="match status" value="2"/>
</dbReference>
<evidence type="ECO:0000256" key="3">
    <source>
        <dbReference type="PROSITE-ProRule" id="PRU01278"/>
    </source>
</evidence>